<keyword evidence="3" id="KW-1185">Reference proteome</keyword>
<evidence type="ECO:0000313" key="2">
    <source>
        <dbReference type="EMBL" id="GAA5191238.1"/>
    </source>
</evidence>
<gene>
    <name evidence="2" type="ORF">GCM10023322_48160</name>
</gene>
<reference evidence="3" key="1">
    <citation type="journal article" date="2019" name="Int. J. Syst. Evol. Microbiol.">
        <title>The Global Catalogue of Microorganisms (GCM) 10K type strain sequencing project: providing services to taxonomists for standard genome sequencing and annotation.</title>
        <authorList>
            <consortium name="The Broad Institute Genomics Platform"/>
            <consortium name="The Broad Institute Genome Sequencing Center for Infectious Disease"/>
            <person name="Wu L."/>
            <person name="Ma J."/>
        </authorList>
    </citation>
    <scope>NUCLEOTIDE SEQUENCE [LARGE SCALE GENOMIC DNA]</scope>
    <source>
        <strain evidence="3">JCM 18304</strain>
    </source>
</reference>
<feature type="region of interest" description="Disordered" evidence="1">
    <location>
        <begin position="32"/>
        <end position="55"/>
    </location>
</feature>
<dbReference type="Proteomes" id="UP001501570">
    <property type="component" value="Unassembled WGS sequence"/>
</dbReference>
<accession>A0ABP9S6F1</accession>
<evidence type="ECO:0000256" key="1">
    <source>
        <dbReference type="SAM" id="MobiDB-lite"/>
    </source>
</evidence>
<name>A0ABP9S6F1_9ACTN</name>
<proteinExistence type="predicted"/>
<dbReference type="EMBL" id="BAABJQ010000015">
    <property type="protein sequence ID" value="GAA5191238.1"/>
    <property type="molecule type" value="Genomic_DNA"/>
</dbReference>
<organism evidence="2 3">
    <name type="scientific">Rugosimonospora acidiphila</name>
    <dbReference type="NCBI Taxonomy" id="556531"/>
    <lineage>
        <taxon>Bacteria</taxon>
        <taxon>Bacillati</taxon>
        <taxon>Actinomycetota</taxon>
        <taxon>Actinomycetes</taxon>
        <taxon>Micromonosporales</taxon>
        <taxon>Micromonosporaceae</taxon>
        <taxon>Rugosimonospora</taxon>
    </lineage>
</organism>
<sequence length="117" mass="12441">MNVDCETFSGFQLNRLMKNVYSVGSSVNTEKMSSAGTVSRAPAGPLRTRATRRDPDLATPVAGRLAVIVDVSAMNWTLPSHWLDGGCRPATGSGLVLALGLPVAWEVNANRVSDELI</sequence>
<evidence type="ECO:0000313" key="3">
    <source>
        <dbReference type="Proteomes" id="UP001501570"/>
    </source>
</evidence>
<comment type="caution">
    <text evidence="2">The sequence shown here is derived from an EMBL/GenBank/DDBJ whole genome shotgun (WGS) entry which is preliminary data.</text>
</comment>
<protein>
    <submittedName>
        <fullName evidence="2">Uncharacterized protein</fullName>
    </submittedName>
</protein>